<keyword evidence="2 4" id="KW-0456">Lyase</keyword>
<comment type="function">
    <text evidence="4">Involved in the third step of the chorismate pathway, which leads to the biosynthesis of aromatic amino acids. Catalyzes the cis-dehydration of 3-dehydroquinate (DHQ) and introduces the first double bond of the aromatic ring to yield 3-dehydroshikimate.</text>
</comment>
<gene>
    <name evidence="4 5" type="primary">aroD</name>
    <name evidence="5" type="ORF">ACFQWG_06770</name>
</gene>
<dbReference type="EMBL" id="JBHTEF010000001">
    <property type="protein sequence ID" value="MFC7580898.1"/>
    <property type="molecule type" value="Genomic_DNA"/>
</dbReference>
<feature type="binding site" evidence="4">
    <location>
        <position position="248"/>
    </location>
    <ligand>
        <name>3-dehydroquinate</name>
        <dbReference type="ChEBI" id="CHEBI:32364"/>
    </ligand>
</feature>
<dbReference type="InterPro" id="IPR050146">
    <property type="entry name" value="Type-I_3-dehydroquinase"/>
</dbReference>
<protein>
    <recommendedName>
        <fullName evidence="4">3-dehydroquinate dehydratase</fullName>
        <shortName evidence="4">3-dehydroquinase</shortName>
        <ecNumber evidence="4">4.2.1.10</ecNumber>
    </recommendedName>
    <alternativeName>
        <fullName evidence="4">Type I DHQase</fullName>
    </alternativeName>
    <alternativeName>
        <fullName evidence="4">Type I dehydroquinase</fullName>
        <shortName evidence="4">DHQ1</shortName>
    </alternativeName>
</protein>
<accession>A0ABW2SNF0</accession>
<dbReference type="EC" id="4.2.1.10" evidence="4"/>
<organism evidence="5 6">
    <name type="scientific">Schaalia naturae</name>
    <dbReference type="NCBI Taxonomy" id="635203"/>
    <lineage>
        <taxon>Bacteria</taxon>
        <taxon>Bacillati</taxon>
        <taxon>Actinomycetota</taxon>
        <taxon>Actinomycetes</taxon>
        <taxon>Actinomycetales</taxon>
        <taxon>Actinomycetaceae</taxon>
        <taxon>Schaalia</taxon>
    </lineage>
</organism>
<dbReference type="HAMAP" id="MF_00214">
    <property type="entry name" value="AroD"/>
    <property type="match status" value="1"/>
</dbReference>
<keyword evidence="6" id="KW-1185">Reference proteome</keyword>
<proteinExistence type="inferred from homology"/>
<keyword evidence="4" id="KW-0057">Aromatic amino acid biosynthesis</keyword>
<feature type="active site" description="Proton donor/acceptor" evidence="4">
    <location>
        <position position="156"/>
    </location>
</feature>
<feature type="binding site" evidence="4">
    <location>
        <position position="244"/>
    </location>
    <ligand>
        <name>3-dehydroquinate</name>
        <dbReference type="ChEBI" id="CHEBI:32364"/>
    </ligand>
</feature>
<dbReference type="Gene3D" id="3.20.20.70">
    <property type="entry name" value="Aldolase class I"/>
    <property type="match status" value="1"/>
</dbReference>
<comment type="similarity">
    <text evidence="4">Belongs to the type-I 3-dehydroquinase family.</text>
</comment>
<evidence type="ECO:0000256" key="4">
    <source>
        <dbReference type="HAMAP-Rule" id="MF_00214"/>
    </source>
</evidence>
<feature type="binding site" evidence="4">
    <location>
        <position position="225"/>
    </location>
    <ligand>
        <name>3-dehydroquinate</name>
        <dbReference type="ChEBI" id="CHEBI:32364"/>
    </ligand>
</feature>
<evidence type="ECO:0000313" key="6">
    <source>
        <dbReference type="Proteomes" id="UP001596527"/>
    </source>
</evidence>
<dbReference type="SUPFAM" id="SSF51569">
    <property type="entry name" value="Aldolase"/>
    <property type="match status" value="1"/>
</dbReference>
<evidence type="ECO:0000256" key="2">
    <source>
        <dbReference type="ARBA" id="ARBA00023239"/>
    </source>
</evidence>
<evidence type="ECO:0000313" key="5">
    <source>
        <dbReference type="EMBL" id="MFC7580898.1"/>
    </source>
</evidence>
<comment type="pathway">
    <text evidence="4">Metabolic intermediate biosynthesis; chorismate biosynthesis; chorismate from D-erythrose 4-phosphate and phosphoenolpyruvate: step 3/7.</text>
</comment>
<reference evidence="6" key="1">
    <citation type="journal article" date="2019" name="Int. J. Syst. Evol. Microbiol.">
        <title>The Global Catalogue of Microorganisms (GCM) 10K type strain sequencing project: providing services to taxonomists for standard genome sequencing and annotation.</title>
        <authorList>
            <consortium name="The Broad Institute Genomics Platform"/>
            <consortium name="The Broad Institute Genome Sequencing Center for Infectious Disease"/>
            <person name="Wu L."/>
            <person name="Ma J."/>
        </authorList>
    </citation>
    <scope>NUCLEOTIDE SEQUENCE [LARGE SCALE GENOMIC DNA]</scope>
    <source>
        <strain evidence="6">CCUG 56698</strain>
    </source>
</reference>
<dbReference type="PANTHER" id="PTHR43699:SF1">
    <property type="entry name" value="3-DEHYDROQUINATE DEHYDRATASE"/>
    <property type="match status" value="1"/>
</dbReference>
<name>A0ABW2SNF0_9ACTO</name>
<dbReference type="InterPro" id="IPR013785">
    <property type="entry name" value="Aldolase_TIM"/>
</dbReference>
<dbReference type="NCBIfam" id="TIGR01093">
    <property type="entry name" value="aroD"/>
    <property type="match status" value="1"/>
</dbReference>
<dbReference type="InterPro" id="IPR001381">
    <property type="entry name" value="DHquinase_I"/>
</dbReference>
<dbReference type="Pfam" id="PF01487">
    <property type="entry name" value="DHquinase_I"/>
    <property type="match status" value="1"/>
</dbReference>
<comment type="caution">
    <text evidence="5">The sequence shown here is derived from an EMBL/GenBank/DDBJ whole genome shotgun (WGS) entry which is preliminary data.</text>
</comment>
<dbReference type="PANTHER" id="PTHR43699">
    <property type="entry name" value="3-DEHYDROQUINATE DEHYDRATASE"/>
    <property type="match status" value="1"/>
</dbReference>
<dbReference type="Proteomes" id="UP001596527">
    <property type="component" value="Unassembled WGS sequence"/>
</dbReference>
<comment type="catalytic activity">
    <reaction evidence="1 4">
        <text>3-dehydroquinate = 3-dehydroshikimate + H2O</text>
        <dbReference type="Rhea" id="RHEA:21096"/>
        <dbReference type="ChEBI" id="CHEBI:15377"/>
        <dbReference type="ChEBI" id="CHEBI:16630"/>
        <dbReference type="ChEBI" id="CHEBI:32364"/>
        <dbReference type="EC" id="4.2.1.10"/>
    </reaction>
</comment>
<dbReference type="RefSeq" id="WP_380973495.1">
    <property type="nucleotide sequence ID" value="NZ_JBHTEF010000001.1"/>
</dbReference>
<evidence type="ECO:0000256" key="3">
    <source>
        <dbReference type="ARBA" id="ARBA00023270"/>
    </source>
</evidence>
<feature type="binding site" evidence="4">
    <location>
        <position position="94"/>
    </location>
    <ligand>
        <name>3-dehydroquinate</name>
        <dbReference type="ChEBI" id="CHEBI:32364"/>
    </ligand>
</feature>
<comment type="subunit">
    <text evidence="4">Homodimer.</text>
</comment>
<evidence type="ECO:0000256" key="1">
    <source>
        <dbReference type="ARBA" id="ARBA00001864"/>
    </source>
</evidence>
<keyword evidence="3 4" id="KW-0704">Schiff base</keyword>
<dbReference type="GO" id="GO:0003855">
    <property type="term" value="F:3-dehydroquinate dehydratase activity"/>
    <property type="evidence" value="ECO:0007669"/>
    <property type="project" value="UniProtKB-EC"/>
</dbReference>
<dbReference type="CDD" id="cd00502">
    <property type="entry name" value="DHQase_I"/>
    <property type="match status" value="1"/>
</dbReference>
<comment type="caution">
    <text evidence="4">Lacks conserved residue(s) required for the propagation of feature annotation.</text>
</comment>
<feature type="binding site" evidence="4">
    <location>
        <begin position="60"/>
        <end position="62"/>
    </location>
    <ligand>
        <name>3-dehydroquinate</name>
        <dbReference type="ChEBI" id="CHEBI:32364"/>
    </ligand>
</feature>
<feature type="active site" description="Schiff-base intermediate with substrate" evidence="4">
    <location>
        <position position="183"/>
    </location>
</feature>
<sequence>MGERAVSIGRDPSGPRGAVVVGGPHGAAPCRIIVPVSAPGPQTLAEEVRALAGHPVDLIEWRVDALASMAPDEIARACAVVLGEARRPVLATVRTAGEGGAASLSDTGYARLVAWLARRADAVDAEVARGDGLEGGAAALIARIHEAGAVAVGSHHDFSGTAPEPRIIDVLRAEAEAGADIAKIAYAARGPLDLLQVMDAQMWARTGIGPPVIAISMGRAGAISRIAGAPLGSAATFATVGAPSAPGQFRAEQVREALDVMEA</sequence>
<keyword evidence="4" id="KW-0028">Amino-acid biosynthesis</keyword>